<dbReference type="AlphaFoldDB" id="A0A1Q9F1P8"/>
<gene>
    <name evidence="6" type="primary">rsmB</name>
    <name evidence="6" type="ORF">AK812_SmicGene2279</name>
</gene>
<reference evidence="6 7" key="1">
    <citation type="submission" date="2016-02" db="EMBL/GenBank/DDBJ databases">
        <title>Genome analysis of coral dinoflagellate symbionts highlights evolutionary adaptations to a symbiotic lifestyle.</title>
        <authorList>
            <person name="Aranda M."/>
            <person name="Li Y."/>
            <person name="Liew Y.J."/>
            <person name="Baumgarten S."/>
            <person name="Simakov O."/>
            <person name="Wilson M."/>
            <person name="Piel J."/>
            <person name="Ashoor H."/>
            <person name="Bougouffa S."/>
            <person name="Bajic V.B."/>
            <person name="Ryu T."/>
            <person name="Ravasi T."/>
            <person name="Bayer T."/>
            <person name="Micklem G."/>
            <person name="Kim H."/>
            <person name="Bhak J."/>
            <person name="Lajeunesse T.C."/>
            <person name="Voolstra C.R."/>
        </authorList>
    </citation>
    <scope>NUCLEOTIDE SEQUENCE [LARGE SCALE GENOMIC DNA]</scope>
    <source>
        <strain evidence="6 7">CCMP2467</strain>
    </source>
</reference>
<dbReference type="InterPro" id="IPR029063">
    <property type="entry name" value="SAM-dependent_MTases_sf"/>
</dbReference>
<comment type="caution">
    <text evidence="5">Lacks conserved residue(s) required for the propagation of feature annotation.</text>
</comment>
<keyword evidence="1 5" id="KW-0489">Methyltransferase</keyword>
<evidence type="ECO:0000256" key="3">
    <source>
        <dbReference type="ARBA" id="ARBA00022691"/>
    </source>
</evidence>
<dbReference type="EMBL" id="LSRX01000025">
    <property type="protein sequence ID" value="OLQ13628.1"/>
    <property type="molecule type" value="Genomic_DNA"/>
</dbReference>
<feature type="binding site" evidence="5">
    <location>
        <position position="180"/>
    </location>
    <ligand>
        <name>S-adenosyl-L-methionine</name>
        <dbReference type="ChEBI" id="CHEBI:59789"/>
    </ligand>
</feature>
<keyword evidence="3 5" id="KW-0949">S-adenosyl-L-methionine</keyword>
<dbReference type="GO" id="GO:0003723">
    <property type="term" value="F:RNA binding"/>
    <property type="evidence" value="ECO:0007669"/>
    <property type="project" value="UniProtKB-UniRule"/>
</dbReference>
<dbReference type="GO" id="GO:0008173">
    <property type="term" value="F:RNA methyltransferase activity"/>
    <property type="evidence" value="ECO:0007669"/>
    <property type="project" value="InterPro"/>
</dbReference>
<dbReference type="InterPro" id="IPR049560">
    <property type="entry name" value="MeTrfase_RsmB-F_NOP2_cat"/>
</dbReference>
<evidence type="ECO:0000256" key="2">
    <source>
        <dbReference type="ARBA" id="ARBA00022679"/>
    </source>
</evidence>
<sequence>MASSLELPDIFRDYLASCPFTRDEYKAILEVPEERYVRIRDSSLDSACIAENLSCSTEEVLEVQWLKEFAEAHSKLRLFRVPETANVRKSALYERGAVFGMDASSLAAVWALEPKQGDHVLEICCAPGTKLCCIADICSVTGVDCSHQRLTVARSQVKRCQVHESVKGLWLADGQTWNGDGDEILSEGLTRGDRKQTRRKRQKTAGGGPPDLYDRVIVDAECSHDGSLKHIRKFFDNRGRVSNLQALEEHMPWLSAQKRRELAQLQYNLLKRGFELLKEDGVLVYSTCSFSEAQNEEVVRRFLELEPHATADELPWKPPPQQDSDDRVSSVDAGRQSRHNENTAGNSRLMASEAGHAEGSEALGNTLSHHVRCIIQSRTVPCIPAFKLSGACRFDPRSSATGAMFIARLRKSSGPPSQEGEKGAVQVPIDLVLQTEATLHPSPNRLAQRGVFPGLRAPHAAAERWSSSDYGHLKPQGPTRLRLLLAYLIASPWHKELPPQLTQQQNFSRSLIWLSQPRGMSANANGEKNASFEFPFELRRSADETVGLHYSPICRTDSSFVGFEVTDVLYSAQRQNEVLRRYCVSEIQDQILKKGDIILAINGKKTQSAMTHELQASLELYMRVWRDALEDKDDPTPLMYVISEYAGTAVEKEGGYLTVTKRMQIRVQRDTRAPPEETNAHRCDYIWGWLLDNKVHEGGWLPVDVLAAGQI</sequence>
<evidence type="ECO:0000256" key="1">
    <source>
        <dbReference type="ARBA" id="ARBA00022603"/>
    </source>
</evidence>
<dbReference type="GO" id="GO:0001510">
    <property type="term" value="P:RNA methylation"/>
    <property type="evidence" value="ECO:0007669"/>
    <property type="project" value="InterPro"/>
</dbReference>
<dbReference type="InterPro" id="IPR001678">
    <property type="entry name" value="MeTrfase_RsmB-F_NOP2_dom"/>
</dbReference>
<dbReference type="Proteomes" id="UP000186817">
    <property type="component" value="Unassembled WGS sequence"/>
</dbReference>
<proteinExistence type="inferred from homology"/>
<comment type="similarity">
    <text evidence="5">Belongs to the class I-like SAM-binding methyltransferase superfamily. RsmB/NOP family.</text>
</comment>
<organism evidence="6 7">
    <name type="scientific">Symbiodinium microadriaticum</name>
    <name type="common">Dinoflagellate</name>
    <name type="synonym">Zooxanthella microadriatica</name>
    <dbReference type="NCBI Taxonomy" id="2951"/>
    <lineage>
        <taxon>Eukaryota</taxon>
        <taxon>Sar</taxon>
        <taxon>Alveolata</taxon>
        <taxon>Dinophyceae</taxon>
        <taxon>Suessiales</taxon>
        <taxon>Symbiodiniaceae</taxon>
        <taxon>Symbiodinium</taxon>
    </lineage>
</organism>
<evidence type="ECO:0000256" key="5">
    <source>
        <dbReference type="PROSITE-ProRule" id="PRU01023"/>
    </source>
</evidence>
<protein>
    <submittedName>
        <fullName evidence="6">Ribosomal RNA small subunit methyltransferase B</fullName>
    </submittedName>
</protein>
<evidence type="ECO:0000313" key="6">
    <source>
        <dbReference type="EMBL" id="OLQ13628.1"/>
    </source>
</evidence>
<evidence type="ECO:0000256" key="4">
    <source>
        <dbReference type="ARBA" id="ARBA00022884"/>
    </source>
</evidence>
<feature type="binding site" evidence="5">
    <location>
        <position position="219"/>
    </location>
    <ligand>
        <name>S-adenosyl-L-methionine</name>
        <dbReference type="ChEBI" id="CHEBI:59789"/>
    </ligand>
</feature>
<comment type="caution">
    <text evidence="6">The sequence shown here is derived from an EMBL/GenBank/DDBJ whole genome shotgun (WGS) entry which is preliminary data.</text>
</comment>
<dbReference type="InterPro" id="IPR023267">
    <property type="entry name" value="RCMT"/>
</dbReference>
<dbReference type="SUPFAM" id="SSF53335">
    <property type="entry name" value="S-adenosyl-L-methionine-dependent methyltransferases"/>
    <property type="match status" value="1"/>
</dbReference>
<name>A0A1Q9F1P8_SYMMI</name>
<keyword evidence="7" id="KW-1185">Reference proteome</keyword>
<keyword evidence="2 5" id="KW-0808">Transferase</keyword>
<accession>A0A1Q9F1P8</accession>
<dbReference type="PANTHER" id="PTHR22807">
    <property type="entry name" value="NOP2 YEAST -RELATED NOL1/NOP2/FMU SUN DOMAIN-CONTAINING"/>
    <property type="match status" value="1"/>
</dbReference>
<dbReference type="Gene3D" id="3.40.50.150">
    <property type="entry name" value="Vaccinia Virus protein VP39"/>
    <property type="match status" value="1"/>
</dbReference>
<feature type="active site" description="Nucleophile" evidence="5">
    <location>
        <position position="288"/>
    </location>
</feature>
<dbReference type="OrthoDB" id="413709at2759"/>
<evidence type="ECO:0000313" key="7">
    <source>
        <dbReference type="Proteomes" id="UP000186817"/>
    </source>
</evidence>
<keyword evidence="4 5" id="KW-0694">RNA-binding</keyword>
<dbReference type="Pfam" id="PF01189">
    <property type="entry name" value="Methyltr_RsmB-F"/>
    <property type="match status" value="1"/>
</dbReference>
<dbReference type="PROSITE" id="PS51686">
    <property type="entry name" value="SAM_MT_RSMB_NOP"/>
    <property type="match status" value="1"/>
</dbReference>
<dbReference type="PRINTS" id="PR02008">
    <property type="entry name" value="RCMTFAMILY"/>
</dbReference>
<dbReference type="PANTHER" id="PTHR22807:SF16">
    <property type="entry name" value="SAM-DEPENDENT MTASE RSMB_NOP-TYPE DOMAIN-CONTAINING PROTEIN"/>
    <property type="match status" value="1"/>
</dbReference>